<evidence type="ECO:0000313" key="3">
    <source>
        <dbReference type="EMBL" id="KAF2104090.1"/>
    </source>
</evidence>
<protein>
    <submittedName>
        <fullName evidence="3">Uncharacterized protein</fullName>
    </submittedName>
</protein>
<feature type="transmembrane region" description="Helical" evidence="2">
    <location>
        <begin position="249"/>
        <end position="274"/>
    </location>
</feature>
<feature type="transmembrane region" description="Helical" evidence="2">
    <location>
        <begin position="223"/>
        <end position="243"/>
    </location>
</feature>
<organism evidence="3 4">
    <name type="scientific">Rhizodiscina lignyota</name>
    <dbReference type="NCBI Taxonomy" id="1504668"/>
    <lineage>
        <taxon>Eukaryota</taxon>
        <taxon>Fungi</taxon>
        <taxon>Dikarya</taxon>
        <taxon>Ascomycota</taxon>
        <taxon>Pezizomycotina</taxon>
        <taxon>Dothideomycetes</taxon>
        <taxon>Pleosporomycetidae</taxon>
        <taxon>Aulographales</taxon>
        <taxon>Rhizodiscinaceae</taxon>
        <taxon>Rhizodiscina</taxon>
    </lineage>
</organism>
<name>A0A9P4IM66_9PEZI</name>
<keyword evidence="2" id="KW-0472">Membrane</keyword>
<feature type="transmembrane region" description="Helical" evidence="2">
    <location>
        <begin position="286"/>
        <end position="309"/>
    </location>
</feature>
<comment type="caution">
    <text evidence="3">The sequence shown here is derived from an EMBL/GenBank/DDBJ whole genome shotgun (WGS) entry which is preliminary data.</text>
</comment>
<feature type="transmembrane region" description="Helical" evidence="2">
    <location>
        <begin position="387"/>
        <end position="411"/>
    </location>
</feature>
<evidence type="ECO:0000313" key="4">
    <source>
        <dbReference type="Proteomes" id="UP000799772"/>
    </source>
</evidence>
<reference evidence="3" key="1">
    <citation type="journal article" date="2020" name="Stud. Mycol.">
        <title>101 Dothideomycetes genomes: a test case for predicting lifestyles and emergence of pathogens.</title>
        <authorList>
            <person name="Haridas S."/>
            <person name="Albert R."/>
            <person name="Binder M."/>
            <person name="Bloem J."/>
            <person name="Labutti K."/>
            <person name="Salamov A."/>
            <person name="Andreopoulos B."/>
            <person name="Baker S."/>
            <person name="Barry K."/>
            <person name="Bills G."/>
            <person name="Bluhm B."/>
            <person name="Cannon C."/>
            <person name="Castanera R."/>
            <person name="Culley D."/>
            <person name="Daum C."/>
            <person name="Ezra D."/>
            <person name="Gonzalez J."/>
            <person name="Henrissat B."/>
            <person name="Kuo A."/>
            <person name="Liang C."/>
            <person name="Lipzen A."/>
            <person name="Lutzoni F."/>
            <person name="Magnuson J."/>
            <person name="Mondo S."/>
            <person name="Nolan M."/>
            <person name="Ohm R."/>
            <person name="Pangilinan J."/>
            <person name="Park H.-J."/>
            <person name="Ramirez L."/>
            <person name="Alfaro M."/>
            <person name="Sun H."/>
            <person name="Tritt A."/>
            <person name="Yoshinaga Y."/>
            <person name="Zwiers L.-H."/>
            <person name="Turgeon B."/>
            <person name="Goodwin S."/>
            <person name="Spatafora J."/>
            <person name="Crous P."/>
            <person name="Grigoriev I."/>
        </authorList>
    </citation>
    <scope>NUCLEOTIDE SEQUENCE</scope>
    <source>
        <strain evidence="3">CBS 133067</strain>
    </source>
</reference>
<gene>
    <name evidence="3" type="ORF">NA57DRAFT_50937</name>
</gene>
<evidence type="ECO:0000256" key="1">
    <source>
        <dbReference type="SAM" id="MobiDB-lite"/>
    </source>
</evidence>
<sequence length="511" mass="57277">MANYSVLNFPFCFRGSSYVAGCIPPPSSFNPYNVSNITDFKIEMLQEIVSNPAFGIGFGICDYAGDILPKTFQEINDAWADPWHLNVGSLSLQALTNRTFPYPLNESTKDQAVGWWWNGVNNSFAGVQDFISAVEDDCRELICHTSRSSIGDPDISGIGMLWATLELIVLALLSAFPAILYWCSRRKTENKPQTSESSTEKNADHNVDRGDNEGPIVAILDDLFPAVIVFTFSVLLAAVVLRFQNELTLIFDLLMAEILSLISSTAMVMIASSWAISFWAEGRLRFFTTVGFVVNSLLTITLFAADFWYQDSSSALALTGWPIERRCLYQIIGDNDPNNLGGKRTSLPACFALWCAALLVCLLRLFLMRQKKIVGDERKEKRHLATVYALGLIQIALTLAVLIWLQVLFWVTWTQMRKSFGKVFINTEESWGFGQFLALATWLPSILQLFEEAWSKYSGKCRRRDVSGSTKSMRTSRLPAPWTAIRSGDKEDYKPQQRYQQSKANGGEHGG</sequence>
<dbReference type="EMBL" id="ML978121">
    <property type="protein sequence ID" value="KAF2104090.1"/>
    <property type="molecule type" value="Genomic_DNA"/>
</dbReference>
<keyword evidence="4" id="KW-1185">Reference proteome</keyword>
<keyword evidence="2" id="KW-0812">Transmembrane</keyword>
<accession>A0A9P4IM66</accession>
<proteinExistence type="predicted"/>
<keyword evidence="2" id="KW-1133">Transmembrane helix</keyword>
<evidence type="ECO:0000256" key="2">
    <source>
        <dbReference type="SAM" id="Phobius"/>
    </source>
</evidence>
<dbReference type="OrthoDB" id="4582561at2759"/>
<dbReference type="AlphaFoldDB" id="A0A9P4IM66"/>
<feature type="region of interest" description="Disordered" evidence="1">
    <location>
        <begin position="464"/>
        <end position="511"/>
    </location>
</feature>
<dbReference type="Proteomes" id="UP000799772">
    <property type="component" value="Unassembled WGS sequence"/>
</dbReference>
<feature type="transmembrane region" description="Helical" evidence="2">
    <location>
        <begin position="346"/>
        <end position="367"/>
    </location>
</feature>
<feature type="transmembrane region" description="Helical" evidence="2">
    <location>
        <begin position="160"/>
        <end position="183"/>
    </location>
</feature>